<dbReference type="PANTHER" id="PTHR43498">
    <property type="entry name" value="FERREDOXIN:COB-COM HETERODISULFIDE REDUCTASE SUBUNIT A"/>
    <property type="match status" value="1"/>
</dbReference>
<dbReference type="Proteomes" id="UP000233649">
    <property type="component" value="Unassembled WGS sequence"/>
</dbReference>
<dbReference type="InterPro" id="IPR039650">
    <property type="entry name" value="HdrA-like"/>
</dbReference>
<dbReference type="PANTHER" id="PTHR43498:SF1">
    <property type="entry name" value="COB--COM HETERODISULFIDE REDUCTASE IRON-SULFUR SUBUNIT A"/>
    <property type="match status" value="1"/>
</dbReference>
<dbReference type="EMBL" id="PHFD01000167">
    <property type="protein sequence ID" value="PKH46852.1"/>
    <property type="molecule type" value="Genomic_DNA"/>
</dbReference>
<keyword evidence="2" id="KW-0479">Metal-binding</keyword>
<dbReference type="Gene3D" id="3.50.50.60">
    <property type="entry name" value="FAD/NAD(P)-binding domain"/>
    <property type="match status" value="1"/>
</dbReference>
<keyword evidence="5" id="KW-0411">Iron-sulfur</keyword>
<comment type="caution">
    <text evidence="6">The sequence shown here is derived from an EMBL/GenBank/DDBJ whole genome shotgun (WGS) entry which is preliminary data.</text>
</comment>
<organism evidence="6 7">
    <name type="scientific">Dehalococcoides mccartyi</name>
    <dbReference type="NCBI Taxonomy" id="61435"/>
    <lineage>
        <taxon>Bacteria</taxon>
        <taxon>Bacillati</taxon>
        <taxon>Chloroflexota</taxon>
        <taxon>Dehalococcoidia</taxon>
        <taxon>Dehalococcoidales</taxon>
        <taxon>Dehalococcoidaceae</taxon>
        <taxon>Dehalococcoides</taxon>
    </lineage>
</organism>
<evidence type="ECO:0000256" key="1">
    <source>
        <dbReference type="ARBA" id="ARBA00022485"/>
    </source>
</evidence>
<keyword evidence="1" id="KW-0004">4Fe-4S</keyword>
<reference evidence="6 7" key="1">
    <citation type="journal article" date="2017" name="FEMS Microbiol. Ecol.">
        <title>Reconstructed genomes of novel Dehalococcoides mccartyi strains from 1,2,3,4-tetrachlorodibenzo-p-dioxin-dechlorinating enrichment cultures reveal divergent reductive dehalogenase gene profiles.</title>
        <authorList>
            <person name="Dam H.T."/>
            <person name="Vollmers J."/>
            <person name="Kaster A.K."/>
            <person name="Haggblom M.M."/>
        </authorList>
    </citation>
    <scope>NUCLEOTIDE SEQUENCE [LARGE SCALE GENOMIC DNA]</scope>
    <source>
        <strain evidence="6 7">H1-3-2.001</strain>
    </source>
</reference>
<evidence type="ECO:0000256" key="3">
    <source>
        <dbReference type="ARBA" id="ARBA00023002"/>
    </source>
</evidence>
<dbReference type="GO" id="GO:0051539">
    <property type="term" value="F:4 iron, 4 sulfur cluster binding"/>
    <property type="evidence" value="ECO:0007669"/>
    <property type="project" value="UniProtKB-KW"/>
</dbReference>
<evidence type="ECO:0000313" key="6">
    <source>
        <dbReference type="EMBL" id="PKH46852.1"/>
    </source>
</evidence>
<evidence type="ECO:0000256" key="5">
    <source>
        <dbReference type="ARBA" id="ARBA00023014"/>
    </source>
</evidence>
<accession>A0A2J1DXH5</accession>
<dbReference type="InterPro" id="IPR036188">
    <property type="entry name" value="FAD/NAD-bd_sf"/>
</dbReference>
<proteinExistence type="predicted"/>
<feature type="non-terminal residue" evidence="6">
    <location>
        <position position="1"/>
    </location>
</feature>
<gene>
    <name evidence="6" type="ORF">CVH13_00887</name>
</gene>
<keyword evidence="3" id="KW-0560">Oxidoreductase</keyword>
<sequence>GFIHCVGSRDEKVGNVYCSKLCCVTAVKQAMEVKKHIPGARIFCFYMDMRMGGALYEELYKESQQKYGINYIRGKLSEVSENINNKLVVKVEDTLAGRPLRMELDMPVLMAGMEMSQSGLNLAKSAGLETGENRFFAPADHHYGSNKSKIDGVFYAGACTAPMNITETISHARAAVADVIDYFRNLKS</sequence>
<dbReference type="AlphaFoldDB" id="A0A2J1DXH5"/>
<keyword evidence="4" id="KW-0408">Iron</keyword>
<dbReference type="GO" id="GO:0016491">
    <property type="term" value="F:oxidoreductase activity"/>
    <property type="evidence" value="ECO:0007669"/>
    <property type="project" value="UniProtKB-KW"/>
</dbReference>
<name>A0A2J1DXH5_9CHLR</name>
<dbReference type="SUPFAM" id="SSF51905">
    <property type="entry name" value="FAD/NAD(P)-binding domain"/>
    <property type="match status" value="1"/>
</dbReference>
<protein>
    <submittedName>
        <fullName evidence="6">Uncharacterized protein</fullName>
    </submittedName>
</protein>
<evidence type="ECO:0000256" key="2">
    <source>
        <dbReference type="ARBA" id="ARBA00022723"/>
    </source>
</evidence>
<dbReference type="GO" id="GO:0046872">
    <property type="term" value="F:metal ion binding"/>
    <property type="evidence" value="ECO:0007669"/>
    <property type="project" value="UniProtKB-KW"/>
</dbReference>
<evidence type="ECO:0000313" key="7">
    <source>
        <dbReference type="Proteomes" id="UP000233649"/>
    </source>
</evidence>
<evidence type="ECO:0000256" key="4">
    <source>
        <dbReference type="ARBA" id="ARBA00023004"/>
    </source>
</evidence>